<feature type="compositionally biased region" description="Pro residues" evidence="1">
    <location>
        <begin position="213"/>
        <end position="227"/>
    </location>
</feature>
<organism evidence="2 3">
    <name type="scientific">Cercospora zeae-maydis SCOH1-5</name>
    <dbReference type="NCBI Taxonomy" id="717836"/>
    <lineage>
        <taxon>Eukaryota</taxon>
        <taxon>Fungi</taxon>
        <taxon>Dikarya</taxon>
        <taxon>Ascomycota</taxon>
        <taxon>Pezizomycotina</taxon>
        <taxon>Dothideomycetes</taxon>
        <taxon>Dothideomycetidae</taxon>
        <taxon>Mycosphaerellales</taxon>
        <taxon>Mycosphaerellaceae</taxon>
        <taxon>Cercospora</taxon>
    </lineage>
</organism>
<reference evidence="2" key="1">
    <citation type="journal article" date="2020" name="Stud. Mycol.">
        <title>101 Dothideomycetes genomes: a test case for predicting lifestyles and emergence of pathogens.</title>
        <authorList>
            <person name="Haridas S."/>
            <person name="Albert R."/>
            <person name="Binder M."/>
            <person name="Bloem J."/>
            <person name="Labutti K."/>
            <person name="Salamov A."/>
            <person name="Andreopoulos B."/>
            <person name="Baker S."/>
            <person name="Barry K."/>
            <person name="Bills G."/>
            <person name="Bluhm B."/>
            <person name="Cannon C."/>
            <person name="Castanera R."/>
            <person name="Culley D."/>
            <person name="Daum C."/>
            <person name="Ezra D."/>
            <person name="Gonzalez J."/>
            <person name="Henrissat B."/>
            <person name="Kuo A."/>
            <person name="Liang C."/>
            <person name="Lipzen A."/>
            <person name="Lutzoni F."/>
            <person name="Magnuson J."/>
            <person name="Mondo S."/>
            <person name="Nolan M."/>
            <person name="Ohm R."/>
            <person name="Pangilinan J."/>
            <person name="Park H.-J."/>
            <person name="Ramirez L."/>
            <person name="Alfaro M."/>
            <person name="Sun H."/>
            <person name="Tritt A."/>
            <person name="Yoshinaga Y."/>
            <person name="Zwiers L.-H."/>
            <person name="Turgeon B."/>
            <person name="Goodwin S."/>
            <person name="Spatafora J."/>
            <person name="Crous P."/>
            <person name="Grigoriev I."/>
        </authorList>
    </citation>
    <scope>NUCLEOTIDE SEQUENCE</scope>
    <source>
        <strain evidence="2">SCOH1-5</strain>
    </source>
</reference>
<dbReference type="EMBL" id="ML992698">
    <property type="protein sequence ID" value="KAF2207969.1"/>
    <property type="molecule type" value="Genomic_DNA"/>
</dbReference>
<accession>A0A6A6F494</accession>
<dbReference type="AlphaFoldDB" id="A0A6A6F494"/>
<keyword evidence="3" id="KW-1185">Reference proteome</keyword>
<name>A0A6A6F494_9PEZI</name>
<evidence type="ECO:0000313" key="3">
    <source>
        <dbReference type="Proteomes" id="UP000799539"/>
    </source>
</evidence>
<sequence length="341" mass="37737">MTLTTDSSAARAEFAAWRAGRSDDACWAACGQFIRNNLQAQSRLTWAIFARWEWMRERSRLRAEAFRQSLDVSQRLTQCVQGCTNTIRREAAAKRAIMQNWPGWNWVVLSAGNTNRTPPRFSLSLLESLAALAKLTPGFGELMVRQLAAGVTTRIITTRSAITTVCRRDVEAVIEQVRSSRRRVPSPSPPRETSNPSPAPPQSSPAIEQGRSPPEPLPDQSSPPLPPIFDDNDDEEIPSAMDDPAGEANAEQSGAQQEDAQSPAPNTAKRRRGPAKSRETLLREMISGWLEKDKRRAGRSDSAAEASDLSQRWADLNLETLVDSLPAHWREESAPASRDES</sequence>
<gene>
    <name evidence="2" type="ORF">CERZMDRAFT_101823</name>
</gene>
<feature type="compositionally biased region" description="Polar residues" evidence="1">
    <location>
        <begin position="250"/>
        <end position="265"/>
    </location>
</feature>
<evidence type="ECO:0000313" key="2">
    <source>
        <dbReference type="EMBL" id="KAF2207969.1"/>
    </source>
</evidence>
<feature type="region of interest" description="Disordered" evidence="1">
    <location>
        <begin position="177"/>
        <end position="313"/>
    </location>
</feature>
<protein>
    <submittedName>
        <fullName evidence="2">Uncharacterized protein</fullName>
    </submittedName>
</protein>
<dbReference type="Proteomes" id="UP000799539">
    <property type="component" value="Unassembled WGS sequence"/>
</dbReference>
<evidence type="ECO:0000256" key="1">
    <source>
        <dbReference type="SAM" id="MobiDB-lite"/>
    </source>
</evidence>
<proteinExistence type="predicted"/>